<accession>A0A6L9XVL9</accession>
<evidence type="ECO:0000256" key="10">
    <source>
        <dbReference type="ARBA" id="ARBA00022967"/>
    </source>
</evidence>
<proteinExistence type="inferred from homology"/>
<dbReference type="InterPro" id="IPR050388">
    <property type="entry name" value="ABC_Ni/Peptide_Import"/>
</dbReference>
<evidence type="ECO:0000259" key="14">
    <source>
        <dbReference type="PROSITE" id="PS50893"/>
    </source>
</evidence>
<reference evidence="16 17" key="1">
    <citation type="journal article" date="2014" name="J. Microbiol.">
        <title>Diaminobutyricibacter tongyongensis gen. nov., sp. nov. and Homoserinibacter gongjuensis gen. nov., sp. nov. belong to the family Microbacteriaceae.</title>
        <authorList>
            <person name="Kim S.J."/>
            <person name="Ahn J.H."/>
            <person name="Weon H.Y."/>
            <person name="Hamada M."/>
            <person name="Suzuki K."/>
            <person name="Kwon S.W."/>
        </authorList>
    </citation>
    <scope>NUCLEOTIDE SEQUENCE [LARGE SCALE GENOMIC DNA]</scope>
    <source>
        <strain evidence="16 17">NBRC 108724</strain>
    </source>
</reference>
<evidence type="ECO:0000256" key="8">
    <source>
        <dbReference type="ARBA" id="ARBA00022741"/>
    </source>
</evidence>
<dbReference type="GO" id="GO:0016887">
    <property type="term" value="F:ATP hydrolysis activity"/>
    <property type="evidence" value="ECO:0007669"/>
    <property type="project" value="InterPro"/>
</dbReference>
<dbReference type="Pfam" id="PF12911">
    <property type="entry name" value="OppC_N"/>
    <property type="match status" value="1"/>
</dbReference>
<dbReference type="SUPFAM" id="SSF161098">
    <property type="entry name" value="MetI-like"/>
    <property type="match status" value="1"/>
</dbReference>
<keyword evidence="6" id="KW-0997">Cell inner membrane</keyword>
<feature type="transmembrane region" description="Helical" evidence="13">
    <location>
        <begin position="133"/>
        <end position="152"/>
    </location>
</feature>
<dbReference type="PROSITE" id="PS50928">
    <property type="entry name" value="ABC_TM1"/>
    <property type="match status" value="1"/>
</dbReference>
<dbReference type="GO" id="GO:0055085">
    <property type="term" value="P:transmembrane transport"/>
    <property type="evidence" value="ECO:0007669"/>
    <property type="project" value="InterPro"/>
</dbReference>
<keyword evidence="7 13" id="KW-0812">Transmembrane</keyword>
<evidence type="ECO:0000256" key="6">
    <source>
        <dbReference type="ARBA" id="ARBA00022519"/>
    </source>
</evidence>
<protein>
    <submittedName>
        <fullName evidence="16">Dipeptide/oligopeptide/nickel ABC transporter permease/ATP-binding protein</fullName>
    </submittedName>
</protein>
<feature type="transmembrane region" description="Helical" evidence="13">
    <location>
        <begin position="97"/>
        <end position="121"/>
    </location>
</feature>
<organism evidence="16 17">
    <name type="scientific">Leifsonia tongyongensis</name>
    <dbReference type="NCBI Taxonomy" id="1268043"/>
    <lineage>
        <taxon>Bacteria</taxon>
        <taxon>Bacillati</taxon>
        <taxon>Actinomycetota</taxon>
        <taxon>Actinomycetes</taxon>
        <taxon>Micrococcales</taxon>
        <taxon>Microbacteriaceae</taxon>
        <taxon>Leifsonia</taxon>
    </lineage>
</organism>
<comment type="similarity">
    <text evidence="13">Belongs to the binding-protein-dependent transport system permease family.</text>
</comment>
<feature type="domain" description="ABC transmembrane type-1" evidence="15">
    <location>
        <begin position="95"/>
        <end position="283"/>
    </location>
</feature>
<dbReference type="RefSeq" id="WP_163288691.1">
    <property type="nucleotide sequence ID" value="NZ_JAAGWY010000001.1"/>
</dbReference>
<evidence type="ECO:0000256" key="3">
    <source>
        <dbReference type="ARBA" id="ARBA00005417"/>
    </source>
</evidence>
<dbReference type="EMBL" id="JAAGWY010000001">
    <property type="protein sequence ID" value="NEN05481.1"/>
    <property type="molecule type" value="Genomic_DNA"/>
</dbReference>
<dbReference type="GO" id="GO:0005524">
    <property type="term" value="F:ATP binding"/>
    <property type="evidence" value="ECO:0007669"/>
    <property type="project" value="UniProtKB-KW"/>
</dbReference>
<dbReference type="SMART" id="SM00382">
    <property type="entry name" value="AAA"/>
    <property type="match status" value="1"/>
</dbReference>
<feature type="transmembrane region" description="Helical" evidence="13">
    <location>
        <begin position="264"/>
        <end position="283"/>
    </location>
</feature>
<feature type="transmembrane region" description="Helical" evidence="13">
    <location>
        <begin position="216"/>
        <end position="239"/>
    </location>
</feature>
<feature type="domain" description="ABC transporter" evidence="14">
    <location>
        <begin position="334"/>
        <end position="583"/>
    </location>
</feature>
<evidence type="ECO:0000256" key="1">
    <source>
        <dbReference type="ARBA" id="ARBA00004141"/>
    </source>
</evidence>
<dbReference type="PROSITE" id="PS00211">
    <property type="entry name" value="ABC_TRANSPORTER_1"/>
    <property type="match status" value="1"/>
</dbReference>
<dbReference type="InterPro" id="IPR017871">
    <property type="entry name" value="ABC_transporter-like_CS"/>
</dbReference>
<dbReference type="SUPFAM" id="SSF52540">
    <property type="entry name" value="P-loop containing nucleoside triphosphate hydrolases"/>
    <property type="match status" value="1"/>
</dbReference>
<feature type="transmembrane region" description="Helical" evidence="13">
    <location>
        <begin position="158"/>
        <end position="178"/>
    </location>
</feature>
<keyword evidence="12 13" id="KW-0472">Membrane</keyword>
<keyword evidence="4 13" id="KW-0813">Transport</keyword>
<dbReference type="InterPro" id="IPR035906">
    <property type="entry name" value="MetI-like_sf"/>
</dbReference>
<evidence type="ECO:0000256" key="2">
    <source>
        <dbReference type="ARBA" id="ARBA00004202"/>
    </source>
</evidence>
<dbReference type="AlphaFoldDB" id="A0A6L9XVL9"/>
<keyword evidence="10" id="KW-1278">Translocase</keyword>
<dbReference type="PROSITE" id="PS50893">
    <property type="entry name" value="ABC_TRANSPORTER_2"/>
    <property type="match status" value="1"/>
</dbReference>
<evidence type="ECO:0000313" key="16">
    <source>
        <dbReference type="EMBL" id="NEN05481.1"/>
    </source>
</evidence>
<evidence type="ECO:0000256" key="11">
    <source>
        <dbReference type="ARBA" id="ARBA00022989"/>
    </source>
</evidence>
<dbReference type="InterPro" id="IPR003593">
    <property type="entry name" value="AAA+_ATPase"/>
</dbReference>
<keyword evidence="11 13" id="KW-1133">Transmembrane helix</keyword>
<dbReference type="Pfam" id="PF00528">
    <property type="entry name" value="BPD_transp_1"/>
    <property type="match status" value="1"/>
</dbReference>
<keyword evidence="9 16" id="KW-0067">ATP-binding</keyword>
<comment type="similarity">
    <text evidence="3">Belongs to the ABC transporter superfamily.</text>
</comment>
<evidence type="ECO:0000259" key="15">
    <source>
        <dbReference type="PROSITE" id="PS50928"/>
    </source>
</evidence>
<dbReference type="InterPro" id="IPR025966">
    <property type="entry name" value="OppC_N"/>
</dbReference>
<dbReference type="FunFam" id="3.40.50.300:FF:000016">
    <property type="entry name" value="Oligopeptide ABC transporter ATP-binding component"/>
    <property type="match status" value="1"/>
</dbReference>
<feature type="transmembrane region" description="Helical" evidence="13">
    <location>
        <begin position="34"/>
        <end position="56"/>
    </location>
</feature>
<dbReference type="Gene3D" id="1.10.3720.10">
    <property type="entry name" value="MetI-like"/>
    <property type="match status" value="1"/>
</dbReference>
<evidence type="ECO:0000256" key="12">
    <source>
        <dbReference type="ARBA" id="ARBA00023136"/>
    </source>
</evidence>
<dbReference type="Pfam" id="PF00005">
    <property type="entry name" value="ABC_tran"/>
    <property type="match status" value="1"/>
</dbReference>
<comment type="subcellular location">
    <subcellularLocation>
        <location evidence="13">Cell membrane</location>
        <topology evidence="13">Multi-pass membrane protein</topology>
    </subcellularLocation>
    <subcellularLocation>
        <location evidence="2">Cell membrane</location>
        <topology evidence="2">Peripheral membrane protein</topology>
    </subcellularLocation>
    <subcellularLocation>
        <location evidence="1">Membrane</location>
        <topology evidence="1">Multi-pass membrane protein</topology>
    </subcellularLocation>
</comment>
<dbReference type="PANTHER" id="PTHR43297:SF14">
    <property type="entry name" value="ATPASE AAA-TYPE CORE DOMAIN-CONTAINING PROTEIN"/>
    <property type="match status" value="1"/>
</dbReference>
<dbReference type="GO" id="GO:0005886">
    <property type="term" value="C:plasma membrane"/>
    <property type="evidence" value="ECO:0007669"/>
    <property type="project" value="UniProtKB-SubCell"/>
</dbReference>
<evidence type="ECO:0000256" key="9">
    <source>
        <dbReference type="ARBA" id="ARBA00022840"/>
    </source>
</evidence>
<evidence type="ECO:0000256" key="13">
    <source>
        <dbReference type="RuleBase" id="RU363032"/>
    </source>
</evidence>
<keyword evidence="5" id="KW-1003">Cell membrane</keyword>
<keyword evidence="8" id="KW-0547">Nucleotide-binding</keyword>
<sequence length="614" mass="65347">MTQSAPMPDPSLTVAVEESGARVSLFRRLLKNPIGLIAMIFLALLVLSAIFAPWLAPHDPNAASLNDVLAPASAKHPLGADSAGRDVLSRLLWANRYSLAGALVSLIVAAIIGVTGGLFAGYYGKWFDAVSSWLASLLMALPAIVVLLAARAVIGPSLWASMIIFGIILSPAFFRLVYASVTAVRNELYVDAARVSGLGDGSIIGRHILTVVRAPVIIQAAMITGIAIAVEAGLEFLGLGDMNIPTWGSMLNDGFANIYKDPLLMLWPSLAIALTCIALTLLANAMRDELERSATTKKRKGKAKTDTGIVHEAVVRHPDDARTLDGVGEVLLAIEHLSVGYDQPDGTIKHVVNDVSLEVRRGEVHGLIGESGSGKTQTAWSVLRLLPEGGRVTGGSITFEGKDLAHASDKEMTRLRGRTIAYIPQEPMSNLDASFTIGSQLVEPMRVCLGISKKQAKARALELLAKVGIPNPERTYAAYPHEVSGGMAQRVLIAGAISCNPDLLIADEPTTALDVTVQADILDLLRNLQAELNMGVVLVTHNFGVVADLCDRVSVMRNGRIVESGPVRAIFANPEHEYTKSLFADILEEGEARGELVTSSAISTTSATIEGERS</sequence>
<dbReference type="PANTHER" id="PTHR43297">
    <property type="entry name" value="OLIGOPEPTIDE TRANSPORT ATP-BINDING PROTEIN APPD"/>
    <property type="match status" value="1"/>
</dbReference>
<dbReference type="InterPro" id="IPR003439">
    <property type="entry name" value="ABC_transporter-like_ATP-bd"/>
</dbReference>
<keyword evidence="17" id="KW-1185">Reference proteome</keyword>
<dbReference type="Gene3D" id="3.40.50.300">
    <property type="entry name" value="P-loop containing nucleotide triphosphate hydrolases"/>
    <property type="match status" value="1"/>
</dbReference>
<evidence type="ECO:0000256" key="5">
    <source>
        <dbReference type="ARBA" id="ARBA00022475"/>
    </source>
</evidence>
<dbReference type="InterPro" id="IPR027417">
    <property type="entry name" value="P-loop_NTPase"/>
</dbReference>
<dbReference type="InterPro" id="IPR000515">
    <property type="entry name" value="MetI-like"/>
</dbReference>
<evidence type="ECO:0000256" key="7">
    <source>
        <dbReference type="ARBA" id="ARBA00022692"/>
    </source>
</evidence>
<dbReference type="CDD" id="cd06261">
    <property type="entry name" value="TM_PBP2"/>
    <property type="match status" value="1"/>
</dbReference>
<name>A0A6L9XVL9_9MICO</name>
<dbReference type="CDD" id="cd03257">
    <property type="entry name" value="ABC_NikE_OppD_transporters"/>
    <property type="match status" value="1"/>
</dbReference>
<dbReference type="Proteomes" id="UP000474967">
    <property type="component" value="Unassembled WGS sequence"/>
</dbReference>
<gene>
    <name evidence="16" type="ORF">G3T36_06315</name>
</gene>
<evidence type="ECO:0000256" key="4">
    <source>
        <dbReference type="ARBA" id="ARBA00022448"/>
    </source>
</evidence>
<comment type="caution">
    <text evidence="16">The sequence shown here is derived from an EMBL/GenBank/DDBJ whole genome shotgun (WGS) entry which is preliminary data.</text>
</comment>
<evidence type="ECO:0000313" key="17">
    <source>
        <dbReference type="Proteomes" id="UP000474967"/>
    </source>
</evidence>